<dbReference type="InterPro" id="IPR025925">
    <property type="entry name" value="PPC89_CLD"/>
</dbReference>
<dbReference type="Pfam" id="PF14197">
    <property type="entry name" value="Cep57_CLD_2"/>
    <property type="match status" value="1"/>
</dbReference>
<dbReference type="AlphaFoldDB" id="L8WG97"/>
<feature type="compositionally biased region" description="Basic and acidic residues" evidence="2">
    <location>
        <begin position="941"/>
        <end position="950"/>
    </location>
</feature>
<name>L8WG97_THACA</name>
<feature type="compositionally biased region" description="Acidic residues" evidence="2">
    <location>
        <begin position="912"/>
        <end position="926"/>
    </location>
</feature>
<evidence type="ECO:0000259" key="3">
    <source>
        <dbReference type="Pfam" id="PF14197"/>
    </source>
</evidence>
<feature type="region of interest" description="Disordered" evidence="2">
    <location>
        <begin position="455"/>
        <end position="569"/>
    </location>
</feature>
<comment type="caution">
    <text evidence="4">The sequence shown here is derived from an EMBL/GenBank/DDBJ whole genome shotgun (WGS) entry which is preliminary data.</text>
</comment>
<reference evidence="4 5" key="1">
    <citation type="journal article" date="2013" name="Nat. Commun.">
        <title>The evolution and pathogenic mechanisms of the rice sheath blight pathogen.</title>
        <authorList>
            <person name="Zheng A."/>
            <person name="Lin R."/>
            <person name="Xu L."/>
            <person name="Qin P."/>
            <person name="Tang C."/>
            <person name="Ai P."/>
            <person name="Zhang D."/>
            <person name="Liu Y."/>
            <person name="Sun Z."/>
            <person name="Feng H."/>
            <person name="Wang Y."/>
            <person name="Chen Y."/>
            <person name="Liang X."/>
            <person name="Fu R."/>
            <person name="Li Q."/>
            <person name="Zhang J."/>
            <person name="Yu X."/>
            <person name="Xie Z."/>
            <person name="Ding L."/>
            <person name="Guan P."/>
            <person name="Tang J."/>
            <person name="Liang Y."/>
            <person name="Wang S."/>
            <person name="Deng Q."/>
            <person name="Li S."/>
            <person name="Zhu J."/>
            <person name="Wang L."/>
            <person name="Liu H."/>
            <person name="Li P."/>
        </authorList>
    </citation>
    <scope>NUCLEOTIDE SEQUENCE [LARGE SCALE GENOMIC DNA]</scope>
    <source>
        <strain evidence="5">AG-1 IA</strain>
    </source>
</reference>
<feature type="region of interest" description="Disordered" evidence="2">
    <location>
        <begin position="733"/>
        <end position="753"/>
    </location>
</feature>
<evidence type="ECO:0000313" key="5">
    <source>
        <dbReference type="Proteomes" id="UP000011668"/>
    </source>
</evidence>
<evidence type="ECO:0000256" key="2">
    <source>
        <dbReference type="SAM" id="MobiDB-lite"/>
    </source>
</evidence>
<feature type="compositionally biased region" description="Low complexity" evidence="2">
    <location>
        <begin position="526"/>
        <end position="537"/>
    </location>
</feature>
<dbReference type="Proteomes" id="UP000011668">
    <property type="component" value="Unassembled WGS sequence"/>
</dbReference>
<evidence type="ECO:0000313" key="4">
    <source>
        <dbReference type="EMBL" id="ELU36995.1"/>
    </source>
</evidence>
<dbReference type="OrthoDB" id="3238913at2759"/>
<keyword evidence="1" id="KW-0175">Coiled coil</keyword>
<feature type="region of interest" description="Disordered" evidence="2">
    <location>
        <begin position="878"/>
        <end position="898"/>
    </location>
</feature>
<organism evidence="4 5">
    <name type="scientific">Thanatephorus cucumeris (strain AG1-IA)</name>
    <name type="common">Rice sheath blight fungus</name>
    <name type="synonym">Rhizoctonia solani</name>
    <dbReference type="NCBI Taxonomy" id="983506"/>
    <lineage>
        <taxon>Eukaryota</taxon>
        <taxon>Fungi</taxon>
        <taxon>Dikarya</taxon>
        <taxon>Basidiomycota</taxon>
        <taxon>Agaricomycotina</taxon>
        <taxon>Agaricomycetes</taxon>
        <taxon>Cantharellales</taxon>
        <taxon>Ceratobasidiaceae</taxon>
        <taxon>Rhizoctonia</taxon>
        <taxon>Rhizoctonia solani AG-1</taxon>
    </lineage>
</organism>
<proteinExistence type="predicted"/>
<feature type="region of interest" description="Disordered" evidence="2">
    <location>
        <begin position="371"/>
        <end position="390"/>
    </location>
</feature>
<feature type="region of interest" description="Disordered" evidence="2">
    <location>
        <begin position="1122"/>
        <end position="1155"/>
    </location>
</feature>
<feature type="compositionally biased region" description="Basic and acidic residues" evidence="2">
    <location>
        <begin position="469"/>
        <end position="492"/>
    </location>
</feature>
<sequence length="1175" mass="129590">MGKDHEPLKLEILRVSKDDQFSNLGASVAAICGLNILRRTISLEQNGKALPSPHRALLSIHNSSQEQIPAIPPDSRAAIYFFPPSRLNAAAFLPSRSRPMRCDDVPEYSCLVTEATFVNDIRYGCLYIEASMLAGQLLTSLGHPNLMQNKLIVKGKPLSIGCSKPEFWKCSTLLGPWQASSPGKLNHEEQKGCSNLAEPVLSVTPALLRPLSAPSPAPHILASFVPLLCIDFAITTPTISISQLRHLKKINMAPNSRLGLRHAPAEPVIGFDPQEEERIRLEQEIGGLSIDLEHSSSSLSLEYGRHGAPSPRFEGVASFARYDSDLERSRDASIRRSTRYQSFRADDSYDGGQTQSTAAHHASAVTVGAGLGYGNGTRPLSRAGSGAEYDPDRELTSMLKRRGRISLLDDTDTTVRDPSATKKKSLQISSDPLIVDDTAELDRLLETGHIPEHSLRTRHRITRTNSAEDESRRTDPEYDSSFHRSEGDDSFSRRKPRLSDALGGTFSPKRPRTTTVASPAGVQHKPIPSITSTSDTSVRPSASLLASRPSNIPAGGTTRTDSSLSSSGAIQKARLEANTAANARRGVAQQPAPAPSRRVGRQNSFDKRPDSVPIESRAQPSAFPRPSALEAKNRNVFGPGLSIHLPDITGLTVAVASPKKANLEYKDAQVGSPKLGFDADTLVGSAADAQLEHLSNFLRELERDNGTARRRVRELEIELEYCKAEVERERTRASLQHDDRARADERRAANERAERERLIREAEESTKSWESRYHEVVEEKKGEVSVIRPLVQGSDNNHYIALEALVATLRSHLARMTSEVEDHQRTVDELRSMHERDVADLEAKTAEVAAITAEVERLAEECERLRGVVEEGLRERRQVRESGSVQASGSQKDFEGSGSIIMGRGVELSAVQEEEEETEDEMDAEELEGRRSLLSVGELGGDDRSGRARTDRATLGSVSRTLRFMDVRFLNFRVSDALADKINPSPSQMFSPFPLDPALLSWAAHDLQALQQVQNLLLAASLPWSGGPPKTKLRDPAPTRDYPFLPAPKVQLLYSARKCVSPKLNLYEQANAGLRHPRHPFPASVVLNSSAYSSLLPTRNVRDDRHEPERARERERAHWRLGGRVGAREDEDEGYARSEGEEDLPVEIDPARPPPQTVLVKVVRELEDDFAHYKA</sequence>
<keyword evidence="5" id="KW-1185">Reference proteome</keyword>
<dbReference type="HOGENOM" id="CLU_273649_0_0_1"/>
<gene>
    <name evidence="4" type="ORF">AG1IA_08981</name>
</gene>
<feature type="coiled-coil region" evidence="1">
    <location>
        <begin position="813"/>
        <end position="875"/>
    </location>
</feature>
<feature type="region of interest" description="Disordered" evidence="2">
    <location>
        <begin position="581"/>
        <end position="627"/>
    </location>
</feature>
<evidence type="ECO:0000256" key="1">
    <source>
        <dbReference type="SAM" id="Coils"/>
    </source>
</evidence>
<protein>
    <recommendedName>
        <fullName evidence="3">PPC89 centrosome localisation domain-containing protein</fullName>
    </recommendedName>
</protein>
<feature type="compositionally biased region" description="Polar residues" evidence="2">
    <location>
        <begin position="557"/>
        <end position="569"/>
    </location>
</feature>
<accession>L8WG97</accession>
<feature type="domain" description="PPC89 centrosome localisation" evidence="3">
    <location>
        <begin position="802"/>
        <end position="873"/>
    </location>
</feature>
<dbReference type="EMBL" id="AFRT01002909">
    <property type="protein sequence ID" value="ELU36995.1"/>
    <property type="molecule type" value="Genomic_DNA"/>
</dbReference>
<feature type="region of interest" description="Disordered" evidence="2">
    <location>
        <begin position="912"/>
        <end position="950"/>
    </location>
</feature>